<evidence type="ECO:0000313" key="3">
    <source>
        <dbReference type="Proteomes" id="UP001626550"/>
    </source>
</evidence>
<gene>
    <name evidence="2" type="ORF">Ciccas_010918</name>
</gene>
<comment type="caution">
    <text evidence="2">The sequence shown here is derived from an EMBL/GenBank/DDBJ whole genome shotgun (WGS) entry which is preliminary data.</text>
</comment>
<organism evidence="2 3">
    <name type="scientific">Cichlidogyrus casuarinus</name>
    <dbReference type="NCBI Taxonomy" id="1844966"/>
    <lineage>
        <taxon>Eukaryota</taxon>
        <taxon>Metazoa</taxon>
        <taxon>Spiralia</taxon>
        <taxon>Lophotrochozoa</taxon>
        <taxon>Platyhelminthes</taxon>
        <taxon>Monogenea</taxon>
        <taxon>Monopisthocotylea</taxon>
        <taxon>Dactylogyridea</taxon>
        <taxon>Ancyrocephalidae</taxon>
        <taxon>Cichlidogyrus</taxon>
    </lineage>
</organism>
<proteinExistence type="predicted"/>
<dbReference type="EMBL" id="JBJKFK010002882">
    <property type="protein sequence ID" value="KAL3310519.1"/>
    <property type="molecule type" value="Genomic_DNA"/>
</dbReference>
<sequence length="121" mass="13338">PVGNYGGVVPPPLPPHQNQVTTVQTSAHHPHFAHHLPGSRPMSNLFDSHPNYLSSQNSSTNGNYLVSHGGATFFKDTNTSPSNNMYPNFPNAQPQQKHLNSVLYSTARQLSSSERRKSMLF</sequence>
<evidence type="ECO:0000313" key="2">
    <source>
        <dbReference type="EMBL" id="KAL3310519.1"/>
    </source>
</evidence>
<dbReference type="AlphaFoldDB" id="A0ABD2PT62"/>
<reference evidence="2 3" key="1">
    <citation type="submission" date="2024-11" db="EMBL/GenBank/DDBJ databases">
        <title>Adaptive evolution of stress response genes in parasites aligns with host niche diversity.</title>
        <authorList>
            <person name="Hahn C."/>
            <person name="Resl P."/>
        </authorList>
    </citation>
    <scope>NUCLEOTIDE SEQUENCE [LARGE SCALE GENOMIC DNA]</scope>
    <source>
        <strain evidence="2">EGGRZ-B1_66</strain>
        <tissue evidence="2">Body</tissue>
    </source>
</reference>
<name>A0ABD2PT62_9PLAT</name>
<feature type="compositionally biased region" description="Polar residues" evidence="1">
    <location>
        <begin position="16"/>
        <end position="27"/>
    </location>
</feature>
<protein>
    <submittedName>
        <fullName evidence="2">Uncharacterized protein</fullName>
    </submittedName>
</protein>
<evidence type="ECO:0000256" key="1">
    <source>
        <dbReference type="SAM" id="MobiDB-lite"/>
    </source>
</evidence>
<feature type="compositionally biased region" description="Polar residues" evidence="1">
    <location>
        <begin position="41"/>
        <end position="59"/>
    </location>
</feature>
<keyword evidence="3" id="KW-1185">Reference proteome</keyword>
<feature type="region of interest" description="Disordered" evidence="1">
    <location>
        <begin position="1"/>
        <end position="59"/>
    </location>
</feature>
<accession>A0ABD2PT62</accession>
<dbReference type="Proteomes" id="UP001626550">
    <property type="component" value="Unassembled WGS sequence"/>
</dbReference>
<feature type="non-terminal residue" evidence="2">
    <location>
        <position position="1"/>
    </location>
</feature>